<dbReference type="AlphaFoldDB" id="A0A7W4UMG2"/>
<reference evidence="1 2" key="1">
    <citation type="submission" date="2020-08" db="EMBL/GenBank/DDBJ databases">
        <title>Sequencing the genomes of 1000 actinobacteria strains.</title>
        <authorList>
            <person name="Klenk H.-P."/>
        </authorList>
    </citation>
    <scope>NUCLEOTIDE SEQUENCE [LARGE SCALE GENOMIC DNA]</scope>
    <source>
        <strain evidence="1 2">DSM 20419</strain>
    </source>
</reference>
<dbReference type="Proteomes" id="UP000545286">
    <property type="component" value="Unassembled WGS sequence"/>
</dbReference>
<protein>
    <submittedName>
        <fullName evidence="1">Uncharacterized protein</fullName>
    </submittedName>
</protein>
<proteinExistence type="predicted"/>
<dbReference type="RefSeq" id="WP_183623624.1">
    <property type="nucleotide sequence ID" value="NZ_JACHWJ010000001.1"/>
</dbReference>
<evidence type="ECO:0000313" key="2">
    <source>
        <dbReference type="Proteomes" id="UP000545286"/>
    </source>
</evidence>
<name>A0A7W4UMG2_9MICO</name>
<organism evidence="1 2">
    <name type="scientific">Pseudoclavibacter helvolus</name>
    <dbReference type="NCBI Taxonomy" id="255205"/>
    <lineage>
        <taxon>Bacteria</taxon>
        <taxon>Bacillati</taxon>
        <taxon>Actinomycetota</taxon>
        <taxon>Actinomycetes</taxon>
        <taxon>Micrococcales</taxon>
        <taxon>Microbacteriaceae</taxon>
        <taxon>Pseudoclavibacter</taxon>
    </lineage>
</organism>
<gene>
    <name evidence="1" type="ORF">FHX72_001210</name>
</gene>
<accession>A0A7W4UMG2</accession>
<dbReference type="EMBL" id="JACHWJ010000001">
    <property type="protein sequence ID" value="MBB2957098.1"/>
    <property type="molecule type" value="Genomic_DNA"/>
</dbReference>
<keyword evidence="2" id="KW-1185">Reference proteome</keyword>
<evidence type="ECO:0000313" key="1">
    <source>
        <dbReference type="EMBL" id="MBB2957098.1"/>
    </source>
</evidence>
<sequence length="187" mass="20917">MGIRYYGWPLRTQADFERAVDDPRATSYVLDRREATINEENCVGLDKGFRVLLDYFLQDWMPEPSTESLLEGDGPPNTTELSTLAAADHCHCIDDRQINVLPRAGALLLLGDVLYSDGYATWKPYYGIVPAGYVRLAADDYARVDLAELEETCGEADGSYCSSLFGPFREAIQRFADDGAGFFYSIR</sequence>
<comment type="caution">
    <text evidence="1">The sequence shown here is derived from an EMBL/GenBank/DDBJ whole genome shotgun (WGS) entry which is preliminary data.</text>
</comment>